<dbReference type="Proteomes" id="UP001054857">
    <property type="component" value="Unassembled WGS sequence"/>
</dbReference>
<dbReference type="PANTHER" id="PTHR15922">
    <property type="entry name" value="NEUROBLASTOMA-AMPLIFIED SEQUENCE"/>
    <property type="match status" value="1"/>
</dbReference>
<proteinExistence type="predicted"/>
<feature type="non-terminal residue" evidence="2">
    <location>
        <position position="1"/>
    </location>
</feature>
<feature type="non-terminal residue" evidence="2">
    <location>
        <position position="554"/>
    </location>
</feature>
<accession>A0AAD3HL31</accession>
<feature type="region of interest" description="Disordered" evidence="1">
    <location>
        <begin position="446"/>
        <end position="466"/>
    </location>
</feature>
<gene>
    <name evidence="2" type="ORF">Agub_g5827</name>
</gene>
<feature type="region of interest" description="Disordered" evidence="1">
    <location>
        <begin position="142"/>
        <end position="193"/>
    </location>
</feature>
<dbReference type="GO" id="GO:0070939">
    <property type="term" value="C:Dsl1/NZR complex"/>
    <property type="evidence" value="ECO:0007669"/>
    <property type="project" value="TreeGrafter"/>
</dbReference>
<evidence type="ECO:0000256" key="1">
    <source>
        <dbReference type="SAM" id="MobiDB-lite"/>
    </source>
</evidence>
<organism evidence="2 3">
    <name type="scientific">Astrephomene gubernaculifera</name>
    <dbReference type="NCBI Taxonomy" id="47775"/>
    <lineage>
        <taxon>Eukaryota</taxon>
        <taxon>Viridiplantae</taxon>
        <taxon>Chlorophyta</taxon>
        <taxon>core chlorophytes</taxon>
        <taxon>Chlorophyceae</taxon>
        <taxon>CS clade</taxon>
        <taxon>Chlamydomonadales</taxon>
        <taxon>Astrephomenaceae</taxon>
        <taxon>Astrephomene</taxon>
    </lineage>
</organism>
<keyword evidence="3" id="KW-1185">Reference proteome</keyword>
<evidence type="ECO:0000313" key="2">
    <source>
        <dbReference type="EMBL" id="GFR44556.1"/>
    </source>
</evidence>
<protein>
    <recommendedName>
        <fullName evidence="4">Sec39 domain-containing protein</fullName>
    </recommendedName>
</protein>
<dbReference type="AlphaFoldDB" id="A0AAD3HL31"/>
<dbReference type="EMBL" id="BMAR01000008">
    <property type="protein sequence ID" value="GFR44556.1"/>
    <property type="molecule type" value="Genomic_DNA"/>
</dbReference>
<comment type="caution">
    <text evidence="2">The sequence shown here is derived from an EMBL/GenBank/DDBJ whole genome shotgun (WGS) entry which is preliminary data.</text>
</comment>
<reference evidence="2 3" key="1">
    <citation type="journal article" date="2021" name="Sci. Rep.">
        <title>Genome sequencing of the multicellular alga Astrephomene provides insights into convergent evolution of germ-soma differentiation.</title>
        <authorList>
            <person name="Yamashita S."/>
            <person name="Yamamoto K."/>
            <person name="Matsuzaki R."/>
            <person name="Suzuki S."/>
            <person name="Yamaguchi H."/>
            <person name="Hirooka S."/>
            <person name="Minakuchi Y."/>
            <person name="Miyagishima S."/>
            <person name="Kawachi M."/>
            <person name="Toyoda A."/>
            <person name="Nozaki H."/>
        </authorList>
    </citation>
    <scope>NUCLEOTIDE SEQUENCE [LARGE SCALE GENOMIC DNA]</scope>
    <source>
        <strain evidence="2 3">NIES-4017</strain>
    </source>
</reference>
<dbReference type="GO" id="GO:0006890">
    <property type="term" value="P:retrograde vesicle-mediated transport, Golgi to endoplasmic reticulum"/>
    <property type="evidence" value="ECO:0007669"/>
    <property type="project" value="TreeGrafter"/>
</dbReference>
<evidence type="ECO:0000313" key="3">
    <source>
        <dbReference type="Proteomes" id="UP001054857"/>
    </source>
</evidence>
<dbReference type="GO" id="GO:0000149">
    <property type="term" value="F:SNARE binding"/>
    <property type="evidence" value="ECO:0007669"/>
    <property type="project" value="TreeGrafter"/>
</dbReference>
<sequence length="554" mass="56321">LFSSAIELAEAVLRAVSDCPHTDEWEALLSTLEAALGALQHTDAAHAAAAAAGADAANASSAAALRRLQGVVHAGQLLAARGLPLTVRHISSCGAEEAARCVRQVLGRVIRSAPSMSTADWSQLWTDLTALRTAAFATPPIGAASWPETTAQTATTTGSNSSPHASPSATAAAATTASQQQQQQPSREGEREQQVLPARLLLSEMCRCLLHCGRTDLAAKYLREGAPDGEGGVVFLEPEAADALIASVAAEILAGANDPWDAAAQQAAACLALASPDSPPATALARLMRALQLLPELGFDEQQLMPVQVMQMKDRFDVVRIVLQQYEDNDAGTGPAASARGRYGMARGSSTAISFAKAAAAALGGGRNSRRRAAVRAAGQAAAAGGRAAAALAGGLLAVAGRVAPNMTGAVADRVVPVAGLLAGAVTSAAGVPLLYGRNADAASAGGGGGGGDGSGSPSQQPQPPYKQLGRLLEVAELLGLDRPEDELRIKDLAARAALRAGDLGAAQHLALGLVGAGYTPAWSLCADLGSCKRLSDDAVRQKLLSYALLYCPS</sequence>
<dbReference type="PANTHER" id="PTHR15922:SF2">
    <property type="entry name" value="NBAS SUBUNIT OF NRZ TETHERING COMPLEX"/>
    <property type="match status" value="1"/>
</dbReference>
<feature type="compositionally biased region" description="Low complexity" evidence="1">
    <location>
        <begin position="149"/>
        <end position="186"/>
    </location>
</feature>
<evidence type="ECO:0008006" key="4">
    <source>
        <dbReference type="Google" id="ProtNLM"/>
    </source>
</evidence>
<feature type="compositionally biased region" description="Gly residues" evidence="1">
    <location>
        <begin position="446"/>
        <end position="455"/>
    </location>
</feature>
<name>A0AAD3HL31_9CHLO</name>